<keyword evidence="1" id="KW-1185">Reference proteome</keyword>
<reference evidence="2" key="1">
    <citation type="submission" date="2025-08" db="UniProtKB">
        <authorList>
            <consortium name="RefSeq"/>
        </authorList>
    </citation>
    <scope>IDENTIFICATION</scope>
    <source>
        <tissue evidence="2">Leaves</tissue>
    </source>
</reference>
<dbReference type="Proteomes" id="UP001652660">
    <property type="component" value="Chromosome 6c"/>
</dbReference>
<evidence type="ECO:0000313" key="1">
    <source>
        <dbReference type="Proteomes" id="UP001652660"/>
    </source>
</evidence>
<accession>A0ABM4UKG9</accession>
<name>A0ABM4UKG9_COFAR</name>
<sequence length="238" mass="27290">MTYKQANNYIVKKVYVDPMSSVDVMYLKNFESLKLIKGQLTPIRTPLVGFGGHVVHPEGMITLMMTVRRHPRCRTVPVNFVVVKADFPYNMLMNRPTLNALRAINFMYYLSFKFFTLTGIAEVGNDVCAARECYLPTLQTASASTSGQSSERRSNILSIDCIDPRQTEKSKRLEIGDEVEDILLDLRRQMVDLLRGYRDVFAWAADEVQGVPHHLMMHELNVDLQAHPVKQKKRHFNP</sequence>
<organism evidence="1 2">
    <name type="scientific">Coffea arabica</name>
    <name type="common">Arabian coffee</name>
    <dbReference type="NCBI Taxonomy" id="13443"/>
    <lineage>
        <taxon>Eukaryota</taxon>
        <taxon>Viridiplantae</taxon>
        <taxon>Streptophyta</taxon>
        <taxon>Embryophyta</taxon>
        <taxon>Tracheophyta</taxon>
        <taxon>Spermatophyta</taxon>
        <taxon>Magnoliopsida</taxon>
        <taxon>eudicotyledons</taxon>
        <taxon>Gunneridae</taxon>
        <taxon>Pentapetalae</taxon>
        <taxon>asterids</taxon>
        <taxon>lamiids</taxon>
        <taxon>Gentianales</taxon>
        <taxon>Rubiaceae</taxon>
        <taxon>Ixoroideae</taxon>
        <taxon>Gardenieae complex</taxon>
        <taxon>Bertiereae - Coffeeae clade</taxon>
        <taxon>Coffeeae</taxon>
        <taxon>Coffea</taxon>
    </lineage>
</organism>
<evidence type="ECO:0000313" key="2">
    <source>
        <dbReference type="RefSeq" id="XP_071907780.1"/>
    </source>
</evidence>
<dbReference type="RefSeq" id="XP_071907780.1">
    <property type="nucleotide sequence ID" value="XM_072051679.1"/>
</dbReference>
<dbReference type="PANTHER" id="PTHR33240">
    <property type="entry name" value="OS08G0508500 PROTEIN"/>
    <property type="match status" value="1"/>
</dbReference>
<gene>
    <name evidence="2" type="primary">LOC140008084</name>
</gene>
<dbReference type="GeneID" id="140008084"/>
<protein>
    <submittedName>
        <fullName evidence="2">Uncharacterized protein</fullName>
    </submittedName>
</protein>
<proteinExistence type="predicted"/>
<dbReference type="PANTHER" id="PTHR33240:SF8">
    <property type="entry name" value="OS03G0439900 PROTEIN"/>
    <property type="match status" value="1"/>
</dbReference>